<organism evidence="6 7">
    <name type="scientific">Effrenium voratum</name>
    <dbReference type="NCBI Taxonomy" id="2562239"/>
    <lineage>
        <taxon>Eukaryota</taxon>
        <taxon>Sar</taxon>
        <taxon>Alveolata</taxon>
        <taxon>Dinophyceae</taxon>
        <taxon>Suessiales</taxon>
        <taxon>Symbiodiniaceae</taxon>
        <taxon>Effrenium</taxon>
    </lineage>
</organism>
<dbReference type="Pfam" id="PF00929">
    <property type="entry name" value="RNase_T"/>
    <property type="match status" value="1"/>
</dbReference>
<dbReference type="GO" id="GO:0003676">
    <property type="term" value="F:nucleic acid binding"/>
    <property type="evidence" value="ECO:0007669"/>
    <property type="project" value="InterPro"/>
</dbReference>
<dbReference type="InterPro" id="IPR012337">
    <property type="entry name" value="RNaseH-like_sf"/>
</dbReference>
<evidence type="ECO:0000256" key="2">
    <source>
        <dbReference type="ARBA" id="ARBA00022801"/>
    </source>
</evidence>
<evidence type="ECO:0000259" key="5">
    <source>
        <dbReference type="SMART" id="SM00479"/>
    </source>
</evidence>
<dbReference type="InterPro" id="IPR013520">
    <property type="entry name" value="Ribonucl_H"/>
</dbReference>
<dbReference type="PANTHER" id="PTHR23044">
    <property type="entry name" value="3'-5' EXONUCLEASE ERI1-RELATED"/>
    <property type="match status" value="1"/>
</dbReference>
<comment type="caution">
    <text evidence="6">The sequence shown here is derived from an EMBL/GenBank/DDBJ whole genome shotgun (WGS) entry which is preliminary data.</text>
</comment>
<dbReference type="PANTHER" id="PTHR23044:SF61">
    <property type="entry name" value="3'-5' EXORIBONUCLEASE 1-RELATED"/>
    <property type="match status" value="1"/>
</dbReference>
<dbReference type="Proteomes" id="UP001178507">
    <property type="component" value="Unassembled WGS sequence"/>
</dbReference>
<keyword evidence="3" id="KW-0269">Exonuclease</keyword>
<sequence>MAAEAEASCDAPLDEVGEASLDSSEEAHPDYFAVVDFECTCDRTTMVRKYKHEIIEFPVVFLNSETLEVDLEFHRYVRPTERPQLTDEFCMELTGIQQSWVDDADPLDVVLREFYEFLEEHRLAHKAIDGQKRFTFCTDGPMDLQGFLRPESRRKGLGLRSCWQSFLDVKRLFAGALGQKPCSLQEMLSLQGLSFQGRPHSGLDDSRNLARILAELLRRAERQKAAEVEAGQRGRAWHKLSFGAIGLDL</sequence>
<evidence type="ECO:0000256" key="1">
    <source>
        <dbReference type="ARBA" id="ARBA00022722"/>
    </source>
</evidence>
<feature type="domain" description="Exonuclease" evidence="5">
    <location>
        <begin position="31"/>
        <end position="222"/>
    </location>
</feature>
<evidence type="ECO:0000313" key="7">
    <source>
        <dbReference type="Proteomes" id="UP001178507"/>
    </source>
</evidence>
<dbReference type="SMART" id="SM00479">
    <property type="entry name" value="EXOIII"/>
    <property type="match status" value="1"/>
</dbReference>
<dbReference type="InterPro" id="IPR047201">
    <property type="entry name" value="ERI-1_3'hExo-like"/>
</dbReference>
<name>A0AA36J6H2_9DINO</name>
<keyword evidence="2" id="KW-0378">Hydrolase</keyword>
<dbReference type="EMBL" id="CAUJNA010003335">
    <property type="protein sequence ID" value="CAJ1399418.1"/>
    <property type="molecule type" value="Genomic_DNA"/>
</dbReference>
<dbReference type="InterPro" id="IPR036397">
    <property type="entry name" value="RNaseH_sf"/>
</dbReference>
<feature type="region of interest" description="Disordered" evidence="4">
    <location>
        <begin position="1"/>
        <end position="20"/>
    </location>
</feature>
<gene>
    <name evidence="6" type="ORF">EVOR1521_LOCUS22954</name>
</gene>
<dbReference type="GO" id="GO:0000175">
    <property type="term" value="F:3'-5'-RNA exonuclease activity"/>
    <property type="evidence" value="ECO:0007669"/>
    <property type="project" value="InterPro"/>
</dbReference>
<protein>
    <recommendedName>
        <fullName evidence="5">Exonuclease domain-containing protein</fullName>
    </recommendedName>
</protein>
<accession>A0AA36J6H2</accession>
<reference evidence="6" key="1">
    <citation type="submission" date="2023-08" db="EMBL/GenBank/DDBJ databases">
        <authorList>
            <person name="Chen Y."/>
            <person name="Shah S."/>
            <person name="Dougan E. K."/>
            <person name="Thang M."/>
            <person name="Chan C."/>
        </authorList>
    </citation>
    <scope>NUCLEOTIDE SEQUENCE</scope>
</reference>
<dbReference type="Gene3D" id="3.30.420.10">
    <property type="entry name" value="Ribonuclease H-like superfamily/Ribonuclease H"/>
    <property type="match status" value="1"/>
</dbReference>
<dbReference type="CDD" id="cd06133">
    <property type="entry name" value="ERI-1_3'hExo_like"/>
    <property type="match status" value="1"/>
</dbReference>
<dbReference type="SUPFAM" id="SSF53098">
    <property type="entry name" value="Ribonuclease H-like"/>
    <property type="match status" value="1"/>
</dbReference>
<proteinExistence type="predicted"/>
<keyword evidence="7" id="KW-1185">Reference proteome</keyword>
<evidence type="ECO:0000256" key="3">
    <source>
        <dbReference type="ARBA" id="ARBA00022839"/>
    </source>
</evidence>
<keyword evidence="1" id="KW-0540">Nuclease</keyword>
<dbReference type="AlphaFoldDB" id="A0AA36J6H2"/>
<evidence type="ECO:0000313" key="6">
    <source>
        <dbReference type="EMBL" id="CAJ1399418.1"/>
    </source>
</evidence>
<dbReference type="InterPro" id="IPR051274">
    <property type="entry name" value="3-5_Exoribonuclease"/>
</dbReference>
<evidence type="ECO:0000256" key="4">
    <source>
        <dbReference type="SAM" id="MobiDB-lite"/>
    </source>
</evidence>